<dbReference type="AlphaFoldDB" id="V9DEX1"/>
<evidence type="ECO:0000313" key="3">
    <source>
        <dbReference type="Proteomes" id="UP000030678"/>
    </source>
</evidence>
<dbReference type="EMBL" id="KB822704">
    <property type="protein sequence ID" value="ETI24863.1"/>
    <property type="molecule type" value="Genomic_DNA"/>
</dbReference>
<protein>
    <submittedName>
        <fullName evidence="2">Uncharacterized protein</fullName>
    </submittedName>
</protein>
<name>V9DEX1_9EURO</name>
<feature type="chain" id="PRO_5004774530" evidence="1">
    <location>
        <begin position="25"/>
        <end position="259"/>
    </location>
</feature>
<dbReference type="GeneID" id="19982726"/>
<dbReference type="VEuPathDB" id="FungiDB:G647_04233"/>
<evidence type="ECO:0000256" key="1">
    <source>
        <dbReference type="SAM" id="SignalP"/>
    </source>
</evidence>
<dbReference type="InterPro" id="IPR021851">
    <property type="entry name" value="DUF3455"/>
</dbReference>
<evidence type="ECO:0000313" key="2">
    <source>
        <dbReference type="EMBL" id="ETI24863.1"/>
    </source>
</evidence>
<accession>V9DEX1</accession>
<dbReference type="HOGENOM" id="CLU_1219656_0_0_1"/>
<sequence length="259" mass="28757">MVAVTSLLRLAAIVLLNPLKGAEAARRFNRRSDLDNVPPINASAAAHWTVPLQGSRTCDAGQHCISSLSAPPLTKPLQYLAIARGFYMYLCPGKSLNEAAQFQSQSTQLYDAAPLIPNLPNEAAFHELPARLYDFDYAQLRNTTLECMGTIGTDNKTAIVTLFEIATFEALPYESVLPPDNTDVDGRWAHSVSRKRDWDIYRVKTAGGTPPICDGTRFMAEKEYTAEYWFYYAGGEDLWTPTDVKREESTIAQDMPALI</sequence>
<reference evidence="2 3" key="1">
    <citation type="submission" date="2013-03" db="EMBL/GenBank/DDBJ databases">
        <title>The Genome Sequence of Cladophialophora carrionii CBS 160.54.</title>
        <authorList>
            <consortium name="The Broad Institute Genomics Platform"/>
            <person name="Cuomo C."/>
            <person name="de Hoog S."/>
            <person name="Gorbushina A."/>
            <person name="Walker B."/>
            <person name="Young S.K."/>
            <person name="Zeng Q."/>
            <person name="Gargeya S."/>
            <person name="Fitzgerald M."/>
            <person name="Haas B."/>
            <person name="Abouelleil A."/>
            <person name="Allen A.W."/>
            <person name="Alvarado L."/>
            <person name="Arachchi H.M."/>
            <person name="Berlin A.M."/>
            <person name="Chapman S.B."/>
            <person name="Gainer-Dewar J."/>
            <person name="Goldberg J."/>
            <person name="Griggs A."/>
            <person name="Gujja S."/>
            <person name="Hansen M."/>
            <person name="Howarth C."/>
            <person name="Imamovic A."/>
            <person name="Ireland A."/>
            <person name="Larimer J."/>
            <person name="McCowan C."/>
            <person name="Murphy C."/>
            <person name="Pearson M."/>
            <person name="Poon T.W."/>
            <person name="Priest M."/>
            <person name="Roberts A."/>
            <person name="Saif S."/>
            <person name="Shea T."/>
            <person name="Sisk P."/>
            <person name="Sykes S."/>
            <person name="Wortman J."/>
            <person name="Nusbaum C."/>
            <person name="Birren B."/>
        </authorList>
    </citation>
    <scope>NUCLEOTIDE SEQUENCE [LARGE SCALE GENOMIC DNA]</scope>
    <source>
        <strain evidence="2 3">CBS 160.54</strain>
    </source>
</reference>
<dbReference type="Pfam" id="PF11937">
    <property type="entry name" value="DUF3455"/>
    <property type="match status" value="1"/>
</dbReference>
<dbReference type="OrthoDB" id="1859733at2759"/>
<proteinExistence type="predicted"/>
<keyword evidence="1" id="KW-0732">Signal</keyword>
<dbReference type="RefSeq" id="XP_008726799.1">
    <property type="nucleotide sequence ID" value="XM_008728577.1"/>
</dbReference>
<dbReference type="Proteomes" id="UP000030678">
    <property type="component" value="Unassembled WGS sequence"/>
</dbReference>
<organism evidence="2 3">
    <name type="scientific">Cladophialophora carrionii CBS 160.54</name>
    <dbReference type="NCBI Taxonomy" id="1279043"/>
    <lineage>
        <taxon>Eukaryota</taxon>
        <taxon>Fungi</taxon>
        <taxon>Dikarya</taxon>
        <taxon>Ascomycota</taxon>
        <taxon>Pezizomycotina</taxon>
        <taxon>Eurotiomycetes</taxon>
        <taxon>Chaetothyriomycetidae</taxon>
        <taxon>Chaetothyriales</taxon>
        <taxon>Herpotrichiellaceae</taxon>
        <taxon>Cladophialophora</taxon>
    </lineage>
</organism>
<feature type="signal peptide" evidence="1">
    <location>
        <begin position="1"/>
        <end position="24"/>
    </location>
</feature>
<gene>
    <name evidence="2" type="ORF">G647_04233</name>
</gene>